<protein>
    <submittedName>
        <fullName evidence="1">Uncharacterized protein</fullName>
    </submittedName>
</protein>
<gene>
    <name evidence="1" type="ORF">HOP12_12860</name>
</gene>
<accession>A0A849SH15</accession>
<organism evidence="1 2">
    <name type="scientific">Eiseniibacteriota bacterium</name>
    <dbReference type="NCBI Taxonomy" id="2212470"/>
    <lineage>
        <taxon>Bacteria</taxon>
        <taxon>Candidatus Eiseniibacteriota</taxon>
    </lineage>
</organism>
<dbReference type="AlphaFoldDB" id="A0A849SH15"/>
<name>A0A849SH15_UNCEI</name>
<dbReference type="Proteomes" id="UP000580839">
    <property type="component" value="Unassembled WGS sequence"/>
</dbReference>
<evidence type="ECO:0000313" key="2">
    <source>
        <dbReference type="Proteomes" id="UP000580839"/>
    </source>
</evidence>
<reference evidence="1 2" key="1">
    <citation type="submission" date="2020-04" db="EMBL/GenBank/DDBJ databases">
        <title>Metagenomic profiling of ammonia- and methane-oxidizing microorganisms in a Dutch drinking water treatment plant.</title>
        <authorList>
            <person name="Poghosyan L."/>
            <person name="Leucker S."/>
        </authorList>
    </citation>
    <scope>NUCLEOTIDE SEQUENCE [LARGE SCALE GENOMIC DNA]</scope>
    <source>
        <strain evidence="1">S-RSF-IL-03</strain>
    </source>
</reference>
<dbReference type="EMBL" id="JABFRW010000165">
    <property type="protein sequence ID" value="NOT35038.1"/>
    <property type="molecule type" value="Genomic_DNA"/>
</dbReference>
<proteinExistence type="predicted"/>
<evidence type="ECO:0000313" key="1">
    <source>
        <dbReference type="EMBL" id="NOT35038.1"/>
    </source>
</evidence>
<sequence length="172" mass="19176">MDHYIPKRRIPVTLWSDHVPGVQGSVFLDLDPSGNRHQTVLEKLNEPARFLAVAIGAEGRIQLFNKHRLARITAGKQVAQSDVFARGFLPWREEHAEVRLADGTALVGRVWMPLARETQRLSDFLNQHDWEFFPLLTPSAIHLIHNAAVVGVELPESAGAPLSPLEGEERAA</sequence>
<comment type="caution">
    <text evidence="1">The sequence shown here is derived from an EMBL/GenBank/DDBJ whole genome shotgun (WGS) entry which is preliminary data.</text>
</comment>